<dbReference type="PANTHER" id="PTHR34216">
    <property type="match status" value="1"/>
</dbReference>
<feature type="signal peptide" evidence="3">
    <location>
        <begin position="1"/>
        <end position="27"/>
    </location>
</feature>
<dbReference type="PANTHER" id="PTHR34216:SF3">
    <property type="entry name" value="POLY-BETA-1,6-N-ACETYL-D-GLUCOSAMINE N-DEACETYLASE"/>
    <property type="match status" value="1"/>
</dbReference>
<reference evidence="5" key="1">
    <citation type="submission" date="2020-10" db="EMBL/GenBank/DDBJ databases">
        <authorList>
            <person name="Gilroy R."/>
        </authorList>
    </citation>
    <scope>NUCLEOTIDE SEQUENCE</scope>
    <source>
        <strain evidence="5">CHK181-108</strain>
    </source>
</reference>
<dbReference type="GO" id="GO:0005576">
    <property type="term" value="C:extracellular region"/>
    <property type="evidence" value="ECO:0007669"/>
    <property type="project" value="UniProtKB-SubCell"/>
</dbReference>
<dbReference type="SUPFAM" id="SSF88713">
    <property type="entry name" value="Glycoside hydrolase/deacetylase"/>
    <property type="match status" value="1"/>
</dbReference>
<evidence type="ECO:0000256" key="2">
    <source>
        <dbReference type="ARBA" id="ARBA00022729"/>
    </source>
</evidence>
<keyword evidence="2 3" id="KW-0732">Signal</keyword>
<dbReference type="InterPro" id="IPR011330">
    <property type="entry name" value="Glyco_hydro/deAcase_b/a-brl"/>
</dbReference>
<dbReference type="Gene3D" id="3.20.20.370">
    <property type="entry name" value="Glycoside hydrolase/deacetylase"/>
    <property type="match status" value="1"/>
</dbReference>
<dbReference type="Proteomes" id="UP000824165">
    <property type="component" value="Unassembled WGS sequence"/>
</dbReference>
<dbReference type="GO" id="GO:0016810">
    <property type="term" value="F:hydrolase activity, acting on carbon-nitrogen (but not peptide) bonds"/>
    <property type="evidence" value="ECO:0007669"/>
    <property type="project" value="InterPro"/>
</dbReference>
<gene>
    <name evidence="5" type="ORF">IAA60_06345</name>
</gene>
<dbReference type="CDD" id="cd10969">
    <property type="entry name" value="CE4_Ecf1_like_5s"/>
    <property type="match status" value="1"/>
</dbReference>
<feature type="domain" description="NodB homology" evidence="4">
    <location>
        <begin position="420"/>
        <end position="610"/>
    </location>
</feature>
<evidence type="ECO:0000256" key="1">
    <source>
        <dbReference type="ARBA" id="ARBA00004613"/>
    </source>
</evidence>
<dbReference type="GO" id="GO:0005975">
    <property type="term" value="P:carbohydrate metabolic process"/>
    <property type="evidence" value="ECO:0007669"/>
    <property type="project" value="InterPro"/>
</dbReference>
<organism evidence="5 6">
    <name type="scientific">Candidatus Ornithomonoglobus intestinigallinarum</name>
    <dbReference type="NCBI Taxonomy" id="2840894"/>
    <lineage>
        <taxon>Bacteria</taxon>
        <taxon>Bacillati</taxon>
        <taxon>Bacillota</taxon>
        <taxon>Clostridia</taxon>
        <taxon>Candidatus Ornithomonoglobus</taxon>
    </lineage>
</organism>
<evidence type="ECO:0000313" key="5">
    <source>
        <dbReference type="EMBL" id="HIT85510.1"/>
    </source>
</evidence>
<comment type="caution">
    <text evidence="5">The sequence shown here is derived from an EMBL/GenBank/DDBJ whole genome shotgun (WGS) entry which is preliminary data.</text>
</comment>
<sequence>MNLKKYILIFAASAAVSAALLAGFNVAVDPFGVFGDKIFDWYAYDMTQNPRIAKIAYLDEHHGEYDSYIIGSSKTSSYSVEKLNEYTGARFYNMIMYGGDMYDAQKTAEYVINNYEVKNIILNIGIEEMYSYDYEDDDTKGNLHAKVEGESELLFYLKYAFLNPQYSLDKLEAYFERDYLPTADDVFIPETGVYNKTVRDAESITGEAEFFENNPEFYLYREDGRRGEAIDKAVESVRAVKELCESRGIDFKLIASPLYDTEIEDYDYNDLCTYWQKLAEVTDIYDFTGYSPVSMDARYFYDDAHFRNSVGDMALAWIYGDTGVYIPDGFGHSTTKDNAYEYAKTVFARPSERADVNTYSKKIPVLMYHDIGDEEPDNGMVITPELFEEQLAALRNAGYESVSFAELEEYVNGTGALPERCVVITFDDGYLSNYEYAYPILRKYGFKATVFAVGVTSGAETYKDTGAAIRPHFDWAQAKEMYDSGYVDIQSHTFDMHRVEGLDAEYRDGASKLDGESDAEFAEIFKADLEKSRSDIESAVGNDVFALSFPKGIHSVLTDVCAREAGFDVTVTTEEGVNDVARGLPQSLRGLKRIGMYPNITGEKLLELIR</sequence>
<protein>
    <submittedName>
        <fullName evidence="5">Polysaccharide deacetylase family protein</fullName>
    </submittedName>
</protein>
<dbReference type="InterPro" id="IPR002509">
    <property type="entry name" value="NODB_dom"/>
</dbReference>
<feature type="chain" id="PRO_5038910076" evidence="3">
    <location>
        <begin position="28"/>
        <end position="610"/>
    </location>
</feature>
<proteinExistence type="predicted"/>
<evidence type="ECO:0000313" key="6">
    <source>
        <dbReference type="Proteomes" id="UP000824165"/>
    </source>
</evidence>
<dbReference type="Pfam" id="PF01522">
    <property type="entry name" value="Polysacc_deac_1"/>
    <property type="match status" value="1"/>
</dbReference>
<dbReference type="EMBL" id="DVLU01000064">
    <property type="protein sequence ID" value="HIT85510.1"/>
    <property type="molecule type" value="Genomic_DNA"/>
</dbReference>
<dbReference type="InterPro" id="IPR051398">
    <property type="entry name" value="Polysacch_Deacetylase"/>
</dbReference>
<dbReference type="AlphaFoldDB" id="A0A9D1H2T6"/>
<dbReference type="PROSITE" id="PS51677">
    <property type="entry name" value="NODB"/>
    <property type="match status" value="1"/>
</dbReference>
<evidence type="ECO:0000256" key="3">
    <source>
        <dbReference type="SAM" id="SignalP"/>
    </source>
</evidence>
<comment type="subcellular location">
    <subcellularLocation>
        <location evidence="1">Secreted</location>
    </subcellularLocation>
</comment>
<name>A0A9D1H2T6_9FIRM</name>
<evidence type="ECO:0000259" key="4">
    <source>
        <dbReference type="PROSITE" id="PS51677"/>
    </source>
</evidence>
<reference evidence="5" key="2">
    <citation type="journal article" date="2021" name="PeerJ">
        <title>Extensive microbial diversity within the chicken gut microbiome revealed by metagenomics and culture.</title>
        <authorList>
            <person name="Gilroy R."/>
            <person name="Ravi A."/>
            <person name="Getino M."/>
            <person name="Pursley I."/>
            <person name="Horton D.L."/>
            <person name="Alikhan N.F."/>
            <person name="Baker D."/>
            <person name="Gharbi K."/>
            <person name="Hall N."/>
            <person name="Watson M."/>
            <person name="Adriaenssens E.M."/>
            <person name="Foster-Nyarko E."/>
            <person name="Jarju S."/>
            <person name="Secka A."/>
            <person name="Antonio M."/>
            <person name="Oren A."/>
            <person name="Chaudhuri R.R."/>
            <person name="La Ragione R."/>
            <person name="Hildebrand F."/>
            <person name="Pallen M.J."/>
        </authorList>
    </citation>
    <scope>NUCLEOTIDE SEQUENCE</scope>
    <source>
        <strain evidence="5">CHK181-108</strain>
    </source>
</reference>
<accession>A0A9D1H2T6</accession>